<keyword evidence="1" id="KW-1133">Transmembrane helix</keyword>
<sequence length="112" mass="12726">MRGGAIHHLHTRKRTYQKLQEYPHPSKWVRALDFTVLFAGMVGPLFSLPQVLTVWRDHAISGLSLTTWSSYLVISIISITYATVHKEKYLLVGDGLFLIVNFLVVLGILLYS</sequence>
<dbReference type="STRING" id="1802555.A2755_02595"/>
<accession>A0A1F8DRK4</accession>
<evidence type="ECO:0000256" key="1">
    <source>
        <dbReference type="SAM" id="Phobius"/>
    </source>
</evidence>
<evidence type="ECO:0000313" key="3">
    <source>
        <dbReference type="Proteomes" id="UP000177029"/>
    </source>
</evidence>
<protein>
    <submittedName>
        <fullName evidence="2">Uncharacterized protein</fullName>
    </submittedName>
</protein>
<dbReference type="EMBL" id="MGIP01000011">
    <property type="protein sequence ID" value="OGM91263.1"/>
    <property type="molecule type" value="Genomic_DNA"/>
</dbReference>
<dbReference type="AlphaFoldDB" id="A0A1F8DRK4"/>
<dbReference type="Gene3D" id="1.20.1280.290">
    <property type="match status" value="1"/>
</dbReference>
<reference evidence="2 3" key="1">
    <citation type="journal article" date="2016" name="Nat. Commun.">
        <title>Thousands of microbial genomes shed light on interconnected biogeochemical processes in an aquifer system.</title>
        <authorList>
            <person name="Anantharaman K."/>
            <person name="Brown C.T."/>
            <person name="Hug L.A."/>
            <person name="Sharon I."/>
            <person name="Castelle C.J."/>
            <person name="Probst A.J."/>
            <person name="Thomas B.C."/>
            <person name="Singh A."/>
            <person name="Wilkins M.J."/>
            <person name="Karaoz U."/>
            <person name="Brodie E.L."/>
            <person name="Williams K.H."/>
            <person name="Hubbard S.S."/>
            <person name="Banfield J.F."/>
        </authorList>
    </citation>
    <scope>NUCLEOTIDE SEQUENCE [LARGE SCALE GENOMIC DNA]</scope>
</reference>
<feature type="transmembrane region" description="Helical" evidence="1">
    <location>
        <begin position="28"/>
        <end position="47"/>
    </location>
</feature>
<name>A0A1F8DRK4_9BACT</name>
<feature type="transmembrane region" description="Helical" evidence="1">
    <location>
        <begin position="59"/>
        <end position="82"/>
    </location>
</feature>
<dbReference type="Proteomes" id="UP000177029">
    <property type="component" value="Unassembled WGS sequence"/>
</dbReference>
<keyword evidence="1" id="KW-0472">Membrane</keyword>
<comment type="caution">
    <text evidence="2">The sequence shown here is derived from an EMBL/GenBank/DDBJ whole genome shotgun (WGS) entry which is preliminary data.</text>
</comment>
<evidence type="ECO:0000313" key="2">
    <source>
        <dbReference type="EMBL" id="OGM91263.1"/>
    </source>
</evidence>
<gene>
    <name evidence="2" type="ORF">A2755_02595</name>
</gene>
<feature type="transmembrane region" description="Helical" evidence="1">
    <location>
        <begin position="89"/>
        <end position="111"/>
    </location>
</feature>
<keyword evidence="1" id="KW-0812">Transmembrane</keyword>
<proteinExistence type="predicted"/>
<organism evidence="2 3">
    <name type="scientific">Candidatus Wolfebacteria bacterium RIFCSPHIGHO2_01_FULL_48_22</name>
    <dbReference type="NCBI Taxonomy" id="1802555"/>
    <lineage>
        <taxon>Bacteria</taxon>
        <taxon>Candidatus Wolfeibacteriota</taxon>
    </lineage>
</organism>